<dbReference type="AlphaFoldDB" id="A0A4Q9N4A0"/>
<protein>
    <submittedName>
        <fullName evidence="2">Uncharacterized protein</fullName>
    </submittedName>
</protein>
<evidence type="ECO:0000313" key="2">
    <source>
        <dbReference type="EMBL" id="TBU34817.1"/>
    </source>
</evidence>
<gene>
    <name evidence="2" type="ORF">BD311DRAFT_745009</name>
</gene>
<name>A0A4Q9N4A0_9APHY</name>
<dbReference type="EMBL" id="ML143387">
    <property type="protein sequence ID" value="TBU34817.1"/>
    <property type="molecule type" value="Genomic_DNA"/>
</dbReference>
<sequence>MSVMAGSLYSCLWWLASRFSVHVESQPPQRILGQPVPCLAGHTFTDIELPDV</sequence>
<dbReference type="Proteomes" id="UP000292957">
    <property type="component" value="Unassembled WGS sequence"/>
</dbReference>
<reference evidence="2" key="1">
    <citation type="submission" date="2019-01" db="EMBL/GenBank/DDBJ databases">
        <title>Draft genome sequences of three monokaryotic isolates of the white-rot basidiomycete fungus Dichomitus squalens.</title>
        <authorList>
            <consortium name="DOE Joint Genome Institute"/>
            <person name="Lopez S.C."/>
            <person name="Andreopoulos B."/>
            <person name="Pangilinan J."/>
            <person name="Lipzen A."/>
            <person name="Riley R."/>
            <person name="Ahrendt S."/>
            <person name="Ng V."/>
            <person name="Barry K."/>
            <person name="Daum C."/>
            <person name="Grigoriev I.V."/>
            <person name="Hilden K.S."/>
            <person name="Makela M.R."/>
            <person name="de Vries R.P."/>
        </authorList>
    </citation>
    <scope>NUCLEOTIDE SEQUENCE [LARGE SCALE GENOMIC DNA]</scope>
    <source>
        <strain evidence="2">OM18370.1</strain>
    </source>
</reference>
<proteinExistence type="predicted"/>
<feature type="signal peptide" evidence="1">
    <location>
        <begin position="1"/>
        <end position="25"/>
    </location>
</feature>
<keyword evidence="1" id="KW-0732">Signal</keyword>
<accession>A0A4Q9N4A0</accession>
<feature type="chain" id="PRO_5020271587" evidence="1">
    <location>
        <begin position="26"/>
        <end position="52"/>
    </location>
</feature>
<organism evidence="2">
    <name type="scientific">Dichomitus squalens</name>
    <dbReference type="NCBI Taxonomy" id="114155"/>
    <lineage>
        <taxon>Eukaryota</taxon>
        <taxon>Fungi</taxon>
        <taxon>Dikarya</taxon>
        <taxon>Basidiomycota</taxon>
        <taxon>Agaricomycotina</taxon>
        <taxon>Agaricomycetes</taxon>
        <taxon>Polyporales</taxon>
        <taxon>Polyporaceae</taxon>
        <taxon>Dichomitus</taxon>
    </lineage>
</organism>
<evidence type="ECO:0000256" key="1">
    <source>
        <dbReference type="SAM" id="SignalP"/>
    </source>
</evidence>